<accession>A0A4Y2N2M9</accession>
<feature type="region of interest" description="Disordered" evidence="1">
    <location>
        <begin position="45"/>
        <end position="68"/>
    </location>
</feature>
<keyword evidence="3" id="KW-1185">Reference proteome</keyword>
<evidence type="ECO:0000256" key="1">
    <source>
        <dbReference type="SAM" id="MobiDB-lite"/>
    </source>
</evidence>
<dbReference type="AlphaFoldDB" id="A0A4Y2N2M9"/>
<evidence type="ECO:0000313" key="3">
    <source>
        <dbReference type="Proteomes" id="UP000499080"/>
    </source>
</evidence>
<comment type="caution">
    <text evidence="2">The sequence shown here is derived from an EMBL/GenBank/DDBJ whole genome shotgun (WGS) entry which is preliminary data.</text>
</comment>
<protein>
    <submittedName>
        <fullName evidence="2">Uncharacterized protein</fullName>
    </submittedName>
</protein>
<name>A0A4Y2N2M9_ARAVE</name>
<evidence type="ECO:0000313" key="2">
    <source>
        <dbReference type="EMBL" id="GBN33668.1"/>
    </source>
</evidence>
<proteinExistence type="predicted"/>
<gene>
    <name evidence="2" type="ORF">AVEN_121522_1</name>
</gene>
<feature type="compositionally biased region" description="Polar residues" evidence="1">
    <location>
        <begin position="45"/>
        <end position="56"/>
    </location>
</feature>
<organism evidence="2 3">
    <name type="scientific">Araneus ventricosus</name>
    <name type="common">Orbweaver spider</name>
    <name type="synonym">Epeira ventricosa</name>
    <dbReference type="NCBI Taxonomy" id="182803"/>
    <lineage>
        <taxon>Eukaryota</taxon>
        <taxon>Metazoa</taxon>
        <taxon>Ecdysozoa</taxon>
        <taxon>Arthropoda</taxon>
        <taxon>Chelicerata</taxon>
        <taxon>Arachnida</taxon>
        <taxon>Araneae</taxon>
        <taxon>Araneomorphae</taxon>
        <taxon>Entelegynae</taxon>
        <taxon>Araneoidea</taxon>
        <taxon>Araneidae</taxon>
        <taxon>Araneus</taxon>
    </lineage>
</organism>
<reference evidence="2 3" key="1">
    <citation type="journal article" date="2019" name="Sci. Rep.">
        <title>Orb-weaving spider Araneus ventricosus genome elucidates the spidroin gene catalogue.</title>
        <authorList>
            <person name="Kono N."/>
            <person name="Nakamura H."/>
            <person name="Ohtoshi R."/>
            <person name="Moran D.A.P."/>
            <person name="Shinohara A."/>
            <person name="Yoshida Y."/>
            <person name="Fujiwara M."/>
            <person name="Mori M."/>
            <person name="Tomita M."/>
            <person name="Arakawa K."/>
        </authorList>
    </citation>
    <scope>NUCLEOTIDE SEQUENCE [LARGE SCALE GENOMIC DNA]</scope>
</reference>
<sequence>MCRSYSMSCPYDLVVSAWGLEGSRFDIPLKILRESLVHNKFDITSGSKLQGPSQNIPRVVSKREVKKL</sequence>
<dbReference type="EMBL" id="BGPR01008413">
    <property type="protein sequence ID" value="GBN33668.1"/>
    <property type="molecule type" value="Genomic_DNA"/>
</dbReference>
<feature type="non-terminal residue" evidence="2">
    <location>
        <position position="68"/>
    </location>
</feature>
<dbReference type="Proteomes" id="UP000499080">
    <property type="component" value="Unassembled WGS sequence"/>
</dbReference>